<evidence type="ECO:0000256" key="1">
    <source>
        <dbReference type="ARBA" id="ARBA00004167"/>
    </source>
</evidence>
<dbReference type="InterPro" id="IPR007110">
    <property type="entry name" value="Ig-like_dom"/>
</dbReference>
<keyword evidence="5 9" id="KW-0472">Membrane</keyword>
<dbReference type="InterPro" id="IPR013783">
    <property type="entry name" value="Ig-like_fold"/>
</dbReference>
<evidence type="ECO:0000256" key="6">
    <source>
        <dbReference type="ARBA" id="ARBA00023157"/>
    </source>
</evidence>
<evidence type="ECO:0000256" key="7">
    <source>
        <dbReference type="ARBA" id="ARBA00023180"/>
    </source>
</evidence>
<evidence type="ECO:0000256" key="8">
    <source>
        <dbReference type="ARBA" id="ARBA00023319"/>
    </source>
</evidence>
<dbReference type="Gene3D" id="2.60.40.10">
    <property type="entry name" value="Immunoglobulins"/>
    <property type="match status" value="2"/>
</dbReference>
<dbReference type="PANTHER" id="PTHR46841:SF4">
    <property type="entry name" value="SC:D189"/>
    <property type="match status" value="1"/>
</dbReference>
<evidence type="ECO:0000256" key="4">
    <source>
        <dbReference type="ARBA" id="ARBA00022989"/>
    </source>
</evidence>
<evidence type="ECO:0000256" key="9">
    <source>
        <dbReference type="SAM" id="Phobius"/>
    </source>
</evidence>
<dbReference type="GeneTree" id="ENSGT00940000164706"/>
<reference evidence="12" key="2">
    <citation type="submission" date="2025-08" db="UniProtKB">
        <authorList>
            <consortium name="Ensembl"/>
        </authorList>
    </citation>
    <scope>IDENTIFICATION</scope>
</reference>
<feature type="chain" id="PRO_5044240300" description="Ig-like domain-containing protein" evidence="10">
    <location>
        <begin position="29"/>
        <end position="332"/>
    </location>
</feature>
<evidence type="ECO:0000256" key="5">
    <source>
        <dbReference type="ARBA" id="ARBA00023136"/>
    </source>
</evidence>
<keyword evidence="8" id="KW-0393">Immunoglobulin domain</keyword>
<dbReference type="InterPro" id="IPR047164">
    <property type="entry name" value="OX2G-like"/>
</dbReference>
<keyword evidence="13" id="KW-1185">Reference proteome</keyword>
<organism evidence="12 13">
    <name type="scientific">Oncorhynchus tshawytscha</name>
    <name type="common">Chinook salmon</name>
    <name type="synonym">Salmo tshawytscha</name>
    <dbReference type="NCBI Taxonomy" id="74940"/>
    <lineage>
        <taxon>Eukaryota</taxon>
        <taxon>Metazoa</taxon>
        <taxon>Chordata</taxon>
        <taxon>Craniata</taxon>
        <taxon>Vertebrata</taxon>
        <taxon>Euteleostomi</taxon>
        <taxon>Actinopterygii</taxon>
        <taxon>Neopterygii</taxon>
        <taxon>Teleostei</taxon>
        <taxon>Protacanthopterygii</taxon>
        <taxon>Salmoniformes</taxon>
        <taxon>Salmonidae</taxon>
        <taxon>Salmoninae</taxon>
        <taxon>Oncorhynchus</taxon>
    </lineage>
</organism>
<evidence type="ECO:0000259" key="11">
    <source>
        <dbReference type="PROSITE" id="PS50835"/>
    </source>
</evidence>
<feature type="signal peptide" evidence="10">
    <location>
        <begin position="1"/>
        <end position="28"/>
    </location>
</feature>
<keyword evidence="3 10" id="KW-0732">Signal</keyword>
<dbReference type="Ensembl" id="ENSOTST00005178341.1">
    <property type="protein sequence ID" value="ENSOTSP00005149178.1"/>
    <property type="gene ID" value="ENSOTSG00005065929.1"/>
</dbReference>
<evidence type="ECO:0000256" key="2">
    <source>
        <dbReference type="ARBA" id="ARBA00022692"/>
    </source>
</evidence>
<feature type="transmembrane region" description="Helical" evidence="9">
    <location>
        <begin position="242"/>
        <end position="265"/>
    </location>
</feature>
<proteinExistence type="predicted"/>
<keyword evidence="6" id="KW-1015">Disulfide bond</keyword>
<evidence type="ECO:0000256" key="10">
    <source>
        <dbReference type="SAM" id="SignalP"/>
    </source>
</evidence>
<dbReference type="InterPro" id="IPR013106">
    <property type="entry name" value="Ig_V-set"/>
</dbReference>
<keyword evidence="4 9" id="KW-1133">Transmembrane helix</keyword>
<reference evidence="12" key="3">
    <citation type="submission" date="2025-09" db="UniProtKB">
        <authorList>
            <consortium name="Ensembl"/>
        </authorList>
    </citation>
    <scope>IDENTIFICATION</scope>
</reference>
<dbReference type="Pfam" id="PF07686">
    <property type="entry name" value="V-set"/>
    <property type="match status" value="2"/>
</dbReference>
<evidence type="ECO:0000313" key="13">
    <source>
        <dbReference type="Proteomes" id="UP000694402"/>
    </source>
</evidence>
<dbReference type="PROSITE" id="PS50835">
    <property type="entry name" value="IG_LIKE"/>
    <property type="match status" value="2"/>
</dbReference>
<evidence type="ECO:0000313" key="12">
    <source>
        <dbReference type="Ensembl" id="ENSOTSP00005149178.1"/>
    </source>
</evidence>
<sequence>PQTKMCVSALSRWLMLASRWLTSCHVSGEVIAPSSMTAVAGLPFTLGCNVTIATGDTVKQVRWLNKHKQVLLAYEPGESVRTTSRQDDVELTSSHRNVSAITIKRVGPNDEGCYRCIFDIYPSGAQEGMTCLSIEVKVGNEGNKTAISGKLATMSCWYGLPDRVRQVLWRKTAEQGDTATLASFAKRGQPSIEEPYQGRITLNPSLGDTQLSIRPVKTEDEGCYTCEFHTYPEGTRSATACLFVYGVYGWGLLGVIWKVVLLYYISGSISTEAIAVRKVLIDNGFYIAQEREKLYVADGRSQNGSQCYCLDLLWRPSIVQLLNPGPFRGGRL</sequence>
<keyword evidence="7" id="KW-0325">Glycoprotein</keyword>
<reference evidence="13" key="1">
    <citation type="journal article" date="2018" name="PLoS ONE">
        <title>Chinook salmon (Oncorhynchus tshawytscha) genome and transcriptome.</title>
        <authorList>
            <person name="Christensen K.A."/>
            <person name="Leong J.S."/>
            <person name="Sakhrani D."/>
            <person name="Biagi C.A."/>
            <person name="Minkley D.R."/>
            <person name="Withler R.E."/>
            <person name="Rondeau E.B."/>
            <person name="Koop B.F."/>
            <person name="Devlin R.H."/>
        </authorList>
    </citation>
    <scope>NUCLEOTIDE SEQUENCE [LARGE SCALE GENOMIC DNA]</scope>
</reference>
<dbReference type="GO" id="GO:0098632">
    <property type="term" value="F:cell-cell adhesion mediator activity"/>
    <property type="evidence" value="ECO:0007669"/>
    <property type="project" value="InterPro"/>
</dbReference>
<dbReference type="Proteomes" id="UP000694402">
    <property type="component" value="Unassembled WGS sequence"/>
</dbReference>
<keyword evidence="2 9" id="KW-0812">Transmembrane</keyword>
<dbReference type="AlphaFoldDB" id="A0AAZ3S7W2"/>
<dbReference type="InterPro" id="IPR036179">
    <property type="entry name" value="Ig-like_dom_sf"/>
</dbReference>
<name>A0AAZ3S7W2_ONCTS</name>
<dbReference type="PANTHER" id="PTHR46841">
    <property type="entry name" value="OX-2 MEMBRANE GLYCOPROTEIN"/>
    <property type="match status" value="1"/>
</dbReference>
<feature type="domain" description="Ig-like" evidence="11">
    <location>
        <begin position="1"/>
        <end position="116"/>
    </location>
</feature>
<comment type="subcellular location">
    <subcellularLocation>
        <location evidence="1">Membrane</location>
        <topology evidence="1">Single-pass membrane protein</topology>
    </subcellularLocation>
</comment>
<evidence type="ECO:0000256" key="3">
    <source>
        <dbReference type="ARBA" id="ARBA00022729"/>
    </source>
</evidence>
<dbReference type="GO" id="GO:0016020">
    <property type="term" value="C:membrane"/>
    <property type="evidence" value="ECO:0007669"/>
    <property type="project" value="UniProtKB-SubCell"/>
</dbReference>
<protein>
    <recommendedName>
        <fullName evidence="11">Ig-like domain-containing protein</fullName>
    </recommendedName>
</protein>
<feature type="domain" description="Ig-like" evidence="11">
    <location>
        <begin position="122"/>
        <end position="239"/>
    </location>
</feature>
<dbReference type="InterPro" id="IPR003599">
    <property type="entry name" value="Ig_sub"/>
</dbReference>
<dbReference type="SUPFAM" id="SSF48726">
    <property type="entry name" value="Immunoglobulin"/>
    <property type="match status" value="2"/>
</dbReference>
<dbReference type="SMART" id="SM00409">
    <property type="entry name" value="IG"/>
    <property type="match status" value="2"/>
</dbReference>
<dbReference type="SMART" id="SM00406">
    <property type="entry name" value="IGv"/>
    <property type="match status" value="2"/>
</dbReference>
<accession>A0AAZ3S7W2</accession>